<keyword evidence="5" id="KW-0133">Cell shape</keyword>
<dbReference type="EMBL" id="JBBBDM010000002">
    <property type="protein sequence ID" value="MEI5686364.1"/>
    <property type="molecule type" value="Genomic_DNA"/>
</dbReference>
<proteinExistence type="predicted"/>
<evidence type="ECO:0000259" key="11">
    <source>
        <dbReference type="Pfam" id="PF08245"/>
    </source>
</evidence>
<dbReference type="SUPFAM" id="SSF53244">
    <property type="entry name" value="MurD-like peptide ligases, peptide-binding domain"/>
    <property type="match status" value="1"/>
</dbReference>
<feature type="domain" description="Mur ligase N-terminal catalytic" evidence="9">
    <location>
        <begin position="23"/>
        <end position="121"/>
    </location>
</feature>
<evidence type="ECO:0000256" key="7">
    <source>
        <dbReference type="ARBA" id="ARBA00023306"/>
    </source>
</evidence>
<dbReference type="SUPFAM" id="SSF53623">
    <property type="entry name" value="MurD-like peptide ligases, catalytic domain"/>
    <property type="match status" value="1"/>
</dbReference>
<dbReference type="Pfam" id="PF02875">
    <property type="entry name" value="Mur_ligase_C"/>
    <property type="match status" value="1"/>
</dbReference>
<keyword evidence="7" id="KW-0131">Cell cycle</keyword>
<dbReference type="Proteomes" id="UP001367771">
    <property type="component" value="Unassembled WGS sequence"/>
</dbReference>
<keyword evidence="4" id="KW-0067">ATP-binding</keyword>
<dbReference type="Gene3D" id="3.40.50.720">
    <property type="entry name" value="NAD(P)-binding Rossmann-like Domain"/>
    <property type="match status" value="1"/>
</dbReference>
<evidence type="ECO:0000259" key="9">
    <source>
        <dbReference type="Pfam" id="PF01225"/>
    </source>
</evidence>
<keyword evidence="1 12" id="KW-0436">Ligase</keyword>
<accession>A0ABU8H0H5</accession>
<evidence type="ECO:0000256" key="8">
    <source>
        <dbReference type="ARBA" id="ARBA00023316"/>
    </source>
</evidence>
<name>A0ABU8H0H5_9SPHN</name>
<dbReference type="InterPro" id="IPR013221">
    <property type="entry name" value="Mur_ligase_cen"/>
</dbReference>
<evidence type="ECO:0000259" key="10">
    <source>
        <dbReference type="Pfam" id="PF02875"/>
    </source>
</evidence>
<evidence type="ECO:0000313" key="12">
    <source>
        <dbReference type="EMBL" id="MEI5686364.1"/>
    </source>
</evidence>
<keyword evidence="13" id="KW-1185">Reference proteome</keyword>
<evidence type="ECO:0000256" key="1">
    <source>
        <dbReference type="ARBA" id="ARBA00022598"/>
    </source>
</evidence>
<dbReference type="Pfam" id="PF08245">
    <property type="entry name" value="Mur_ligase_M"/>
    <property type="match status" value="1"/>
</dbReference>
<keyword evidence="8" id="KW-0961">Cell wall biogenesis/degradation</keyword>
<dbReference type="SUPFAM" id="SSF51984">
    <property type="entry name" value="MurCD N-terminal domain"/>
    <property type="match status" value="1"/>
</dbReference>
<dbReference type="InterPro" id="IPR050061">
    <property type="entry name" value="MurCDEF_pg_biosynth"/>
</dbReference>
<dbReference type="Gene3D" id="3.40.1190.10">
    <property type="entry name" value="Mur-like, catalytic domain"/>
    <property type="match status" value="1"/>
</dbReference>
<evidence type="ECO:0000256" key="3">
    <source>
        <dbReference type="ARBA" id="ARBA00022741"/>
    </source>
</evidence>
<evidence type="ECO:0000256" key="5">
    <source>
        <dbReference type="ARBA" id="ARBA00022960"/>
    </source>
</evidence>
<dbReference type="InterPro" id="IPR036615">
    <property type="entry name" value="Mur_ligase_C_dom_sf"/>
</dbReference>
<dbReference type="PANTHER" id="PTHR43445:SF3">
    <property type="entry name" value="UDP-N-ACETYLMURAMATE--L-ALANINE LIGASE"/>
    <property type="match status" value="1"/>
</dbReference>
<feature type="domain" description="Mur ligase C-terminal" evidence="10">
    <location>
        <begin position="329"/>
        <end position="461"/>
    </location>
</feature>
<dbReference type="InterPro" id="IPR004101">
    <property type="entry name" value="Mur_ligase_C"/>
</dbReference>
<organism evidence="12 13">
    <name type="scientific">Sphingomonas kyungheensis</name>
    <dbReference type="NCBI Taxonomy" id="1069987"/>
    <lineage>
        <taxon>Bacteria</taxon>
        <taxon>Pseudomonadati</taxon>
        <taxon>Pseudomonadota</taxon>
        <taxon>Alphaproteobacteria</taxon>
        <taxon>Sphingomonadales</taxon>
        <taxon>Sphingomonadaceae</taxon>
        <taxon>Sphingomonas</taxon>
    </lineage>
</organism>
<evidence type="ECO:0000256" key="6">
    <source>
        <dbReference type="ARBA" id="ARBA00022984"/>
    </source>
</evidence>
<dbReference type="InterPro" id="IPR000713">
    <property type="entry name" value="Mur_ligase_N"/>
</dbReference>
<comment type="caution">
    <text evidence="12">The sequence shown here is derived from an EMBL/GenBank/DDBJ whole genome shotgun (WGS) entry which is preliminary data.</text>
</comment>
<sequence>MAHGNLSPSPLGGPVTGKRFFLVGIGGSGMMPLATILAGRGAIVAGSDRGLDQGRVPAKFDALRARGIALFPQDGSGVVAPDQIVVASAAVEETVADMVAASRLGCARATRAELLSTLFNQSALPIGVAGTSGKSTVTGMIGWILHQAGRDPTVMNGAVMKNFAAPDAPFASALIGDGDAFVSEVDESDGSIAHYAPRIAVLNNVSLDHKGLDELRGLFGAFIAKAETAIVNLDNDEAAALTTTLPPAQVATFGIDRDADFAARALVEAPFGIGFDLIAAGNAPIKVRLQVPGRHNVANALAAIAAAVAAGVPLDRAAVAIGGFTGLRRRFDLVGEAAGVAVIDDFGHNPDKIAATLDTLHAFPGRLLLLFQPHGYGPLKVMRHELAAMFAERLAPDDRLVLPDPVYQGGTVAREVTSADLVADIRAGGRDAVHIADRAAAAAALVAAARPSDRIVVMGARDDTLSLLAAEMLESLRRRG</sequence>
<keyword evidence="2" id="KW-0132">Cell division</keyword>
<dbReference type="RefSeq" id="WP_336544605.1">
    <property type="nucleotide sequence ID" value="NZ_JBBBDM010000002.1"/>
</dbReference>
<dbReference type="GO" id="GO:0016874">
    <property type="term" value="F:ligase activity"/>
    <property type="evidence" value="ECO:0007669"/>
    <property type="project" value="UniProtKB-KW"/>
</dbReference>
<dbReference type="Gene3D" id="3.90.190.20">
    <property type="entry name" value="Mur ligase, C-terminal domain"/>
    <property type="match status" value="1"/>
</dbReference>
<dbReference type="PANTHER" id="PTHR43445">
    <property type="entry name" value="UDP-N-ACETYLMURAMATE--L-ALANINE LIGASE-RELATED"/>
    <property type="match status" value="1"/>
</dbReference>
<feature type="domain" description="Mur ligase central" evidence="11">
    <location>
        <begin position="128"/>
        <end position="307"/>
    </location>
</feature>
<gene>
    <name evidence="12" type="ORF">V8201_04650</name>
</gene>
<evidence type="ECO:0000313" key="13">
    <source>
        <dbReference type="Proteomes" id="UP001367771"/>
    </source>
</evidence>
<keyword evidence="3" id="KW-0547">Nucleotide-binding</keyword>
<evidence type="ECO:0000256" key="4">
    <source>
        <dbReference type="ARBA" id="ARBA00022840"/>
    </source>
</evidence>
<protein>
    <submittedName>
        <fullName evidence="12">Mur ligase family protein</fullName>
    </submittedName>
</protein>
<reference evidence="12 13" key="1">
    <citation type="journal article" date="2013" name="Int. J. Syst. Evol. Microbiol.">
        <title>Sphingomonas kyungheensis sp. nov., a bacterium with ginsenoside-converting activity isolated from soil of a ginseng field.</title>
        <authorList>
            <person name="Son H.M."/>
            <person name="Yang J.E."/>
            <person name="Park Y."/>
            <person name="Han C.K."/>
            <person name="Kim S.G."/>
            <person name="Kook M."/>
            <person name="Yi T.H."/>
        </authorList>
    </citation>
    <scope>NUCLEOTIDE SEQUENCE [LARGE SCALE GENOMIC DNA]</scope>
    <source>
        <strain evidence="12 13">LMG 26582</strain>
    </source>
</reference>
<dbReference type="InterPro" id="IPR036565">
    <property type="entry name" value="Mur-like_cat_sf"/>
</dbReference>
<keyword evidence="6" id="KW-0573">Peptidoglycan synthesis</keyword>
<dbReference type="Pfam" id="PF01225">
    <property type="entry name" value="Mur_ligase"/>
    <property type="match status" value="1"/>
</dbReference>
<evidence type="ECO:0000256" key="2">
    <source>
        <dbReference type="ARBA" id="ARBA00022618"/>
    </source>
</evidence>